<feature type="transmembrane region" description="Helical" evidence="2">
    <location>
        <begin position="114"/>
        <end position="137"/>
    </location>
</feature>
<dbReference type="PATRIC" id="fig|319653.3.peg.1604"/>
<reference evidence="4 6" key="1">
    <citation type="journal article" date="2015" name="Genome Announc.">
        <title>Expanding the biotechnology potential of lactobacilli through comparative genomics of 213 strains and associated genera.</title>
        <authorList>
            <person name="Sun Z."/>
            <person name="Harris H.M."/>
            <person name="McCann A."/>
            <person name="Guo C."/>
            <person name="Argimon S."/>
            <person name="Zhang W."/>
            <person name="Yang X."/>
            <person name="Jeffery I.B."/>
            <person name="Cooney J.C."/>
            <person name="Kagawa T.F."/>
            <person name="Liu W."/>
            <person name="Song Y."/>
            <person name="Salvetti E."/>
            <person name="Wrobel A."/>
            <person name="Rasinkangas P."/>
            <person name="Parkhill J."/>
            <person name="Rea M.C."/>
            <person name="O'Sullivan O."/>
            <person name="Ritari J."/>
            <person name="Douillard F.P."/>
            <person name="Paul Ross R."/>
            <person name="Yang R."/>
            <person name="Briner A.E."/>
            <person name="Felis G.E."/>
            <person name="de Vos W.M."/>
            <person name="Barrangou R."/>
            <person name="Klaenhammer T.R."/>
            <person name="Caufield P.W."/>
            <person name="Cui Y."/>
            <person name="Zhang H."/>
            <person name="O'Toole P.W."/>
        </authorList>
    </citation>
    <scope>NUCLEOTIDE SEQUENCE [LARGE SCALE GENOMIC DNA]</scope>
    <source>
        <strain evidence="4 6">DSM 22301</strain>
    </source>
</reference>
<feature type="transmembrane region" description="Helical" evidence="2">
    <location>
        <begin position="87"/>
        <end position="108"/>
    </location>
</feature>
<dbReference type="InterPro" id="IPR003675">
    <property type="entry name" value="Rce1/LyrA-like_dom"/>
</dbReference>
<feature type="transmembrane region" description="Helical" evidence="2">
    <location>
        <begin position="188"/>
        <end position="206"/>
    </location>
</feature>
<dbReference type="InterPro" id="IPR052710">
    <property type="entry name" value="CAAX_protease"/>
</dbReference>
<dbReference type="GO" id="GO:0080120">
    <property type="term" value="P:CAAX-box protein maturation"/>
    <property type="evidence" value="ECO:0007669"/>
    <property type="project" value="UniProtKB-ARBA"/>
</dbReference>
<keyword evidence="2" id="KW-0472">Membrane</keyword>
<keyword evidence="2" id="KW-1133">Transmembrane helix</keyword>
<dbReference type="GeneID" id="76043019"/>
<protein>
    <recommendedName>
        <fullName evidence="3">CAAX prenyl protease 2/Lysostaphin resistance protein A-like domain-containing protein</fullName>
    </recommendedName>
</protein>
<organism evidence="4 6">
    <name type="scientific">Pediococcus ethanolidurans</name>
    <dbReference type="NCBI Taxonomy" id="319653"/>
    <lineage>
        <taxon>Bacteria</taxon>
        <taxon>Bacillati</taxon>
        <taxon>Bacillota</taxon>
        <taxon>Bacilli</taxon>
        <taxon>Lactobacillales</taxon>
        <taxon>Lactobacillaceae</taxon>
        <taxon>Pediococcus</taxon>
    </lineage>
</organism>
<reference evidence="5 7" key="2">
    <citation type="submission" date="2016-10" db="EMBL/GenBank/DDBJ databases">
        <authorList>
            <person name="Varghese N."/>
            <person name="Submissions S."/>
        </authorList>
    </citation>
    <scope>NUCLEOTIDE SEQUENCE [LARGE SCALE GENOMIC DNA]</scope>
    <source>
        <strain evidence="5 7">CGMCC 1.3889</strain>
    </source>
</reference>
<dbReference type="OrthoDB" id="2319903at2"/>
<evidence type="ECO:0000313" key="7">
    <source>
        <dbReference type="Proteomes" id="UP000182818"/>
    </source>
</evidence>
<evidence type="ECO:0000313" key="5">
    <source>
        <dbReference type="EMBL" id="SER37491.1"/>
    </source>
</evidence>
<evidence type="ECO:0000256" key="2">
    <source>
        <dbReference type="SAM" id="Phobius"/>
    </source>
</evidence>
<proteinExistence type="inferred from homology"/>
<dbReference type="Proteomes" id="UP000182818">
    <property type="component" value="Unassembled WGS sequence"/>
</dbReference>
<evidence type="ECO:0000313" key="4">
    <source>
        <dbReference type="EMBL" id="KRN83140.1"/>
    </source>
</evidence>
<comment type="caution">
    <text evidence="4">The sequence shown here is derived from an EMBL/GenBank/DDBJ whole genome shotgun (WGS) entry which is preliminary data.</text>
</comment>
<dbReference type="EMBL" id="FOGK01000005">
    <property type="protein sequence ID" value="SER37491.1"/>
    <property type="molecule type" value="Genomic_DNA"/>
</dbReference>
<dbReference type="EMBL" id="JQBY01000004">
    <property type="protein sequence ID" value="KRN83140.1"/>
    <property type="molecule type" value="Genomic_DNA"/>
</dbReference>
<feature type="domain" description="CAAX prenyl protease 2/Lysostaphin resistance protein A-like" evidence="3">
    <location>
        <begin position="268"/>
        <end position="361"/>
    </location>
</feature>
<evidence type="ECO:0000313" key="6">
    <source>
        <dbReference type="Proteomes" id="UP000051749"/>
    </source>
</evidence>
<feature type="transmembrane region" description="Helical" evidence="2">
    <location>
        <begin position="295"/>
        <end position="312"/>
    </location>
</feature>
<feature type="transmembrane region" description="Helical" evidence="2">
    <location>
        <begin position="218"/>
        <end position="236"/>
    </location>
</feature>
<dbReference type="AlphaFoldDB" id="A0A0R2KA09"/>
<feature type="transmembrane region" description="Helical" evidence="2">
    <location>
        <begin position="49"/>
        <end position="67"/>
    </location>
</feature>
<evidence type="ECO:0000256" key="1">
    <source>
        <dbReference type="ARBA" id="ARBA00009067"/>
    </source>
</evidence>
<dbReference type="Proteomes" id="UP000051749">
    <property type="component" value="Unassembled WGS sequence"/>
</dbReference>
<accession>A0A0R2KA09</accession>
<keyword evidence="2" id="KW-0812">Transmembrane</keyword>
<dbReference type="PANTHER" id="PTHR36435:SF1">
    <property type="entry name" value="CAAX AMINO TERMINAL PROTEASE FAMILY PROTEIN"/>
    <property type="match status" value="1"/>
</dbReference>
<dbReference type="PANTHER" id="PTHR36435">
    <property type="entry name" value="SLR1288 PROTEIN"/>
    <property type="match status" value="1"/>
</dbReference>
<comment type="similarity">
    <text evidence="1">Belongs to the UPF0177 family.</text>
</comment>
<evidence type="ECO:0000259" key="3">
    <source>
        <dbReference type="Pfam" id="PF02517"/>
    </source>
</evidence>
<name>A0A0R2KA09_9LACO</name>
<feature type="transmembrane region" description="Helical" evidence="2">
    <location>
        <begin position="16"/>
        <end position="37"/>
    </location>
</feature>
<dbReference type="STRING" id="319653.SAMN04487973_10592"/>
<dbReference type="GO" id="GO:0004175">
    <property type="term" value="F:endopeptidase activity"/>
    <property type="evidence" value="ECO:0007669"/>
    <property type="project" value="UniProtKB-ARBA"/>
</dbReference>
<feature type="transmembrane region" description="Helical" evidence="2">
    <location>
        <begin position="377"/>
        <end position="397"/>
    </location>
</feature>
<dbReference type="RefSeq" id="WP_057805370.1">
    <property type="nucleotide sequence ID" value="NZ_BJYP01000027.1"/>
</dbReference>
<dbReference type="Pfam" id="PF02517">
    <property type="entry name" value="Rce1-like"/>
    <property type="match status" value="1"/>
</dbReference>
<gene>
    <name evidence="4" type="ORF">IV87_GL001579</name>
    <name evidence="5" type="ORF">SAMN04487973_10592</name>
</gene>
<sequence>MIHKLSKKQVNILKQWYIWQLTIGFVTYIGVLVSRALSKQHAPLSSRQLVVIIISFVVMGLAIKIPFEKALEPSQKIRWILRKCNYYFQTIGQALLLPLSFSFVMLLIHQVTHINFFVLAIIFLIYLLFMYIPMTYFVYAKIESLVGRIILLCELIAQGIFAGSQLILEFTKPAQIGHVIQTIDNTQVADVISVLISVAFLMYLWGFKLPNFTFSKKASWIVISFLIVFSVWYVIWNGFGDGGKVSDVLFKYDITMDKINLKMVLTSLETVMEEWLFRFAILSLLLRALQKHAHQIEWAVIINGVLFGLWHFSNGFSGQAWSATFEQMLSAGAAGMLFAAIYLYTQNLAFPIIFHFLNDFLGLSSSADMTMSAPASLDWITTLGQVIIFILIVAFLITGKRKKVIQETLDYQYTTA</sequence>
<feature type="transmembrane region" description="Helical" evidence="2">
    <location>
        <begin position="149"/>
        <end position="168"/>
    </location>
</feature>
<keyword evidence="7" id="KW-1185">Reference proteome</keyword>
<feature type="transmembrane region" description="Helical" evidence="2">
    <location>
        <begin position="333"/>
        <end position="357"/>
    </location>
</feature>